<evidence type="ECO:0008006" key="3">
    <source>
        <dbReference type="Google" id="ProtNLM"/>
    </source>
</evidence>
<dbReference type="STRING" id="84035.SAMN05660742_12242"/>
<protein>
    <recommendedName>
        <fullName evidence="3">Normocyte-binding protein</fullName>
    </recommendedName>
</protein>
<dbReference type="RefSeq" id="WP_091834775.1">
    <property type="nucleotide sequence ID" value="NZ_FNZK01000022.1"/>
</dbReference>
<accession>A0A1H7CIX1</accession>
<sequence length="427" mass="49989">MKNQIAAKLNGISNLEDRLILKNVLNEVFLQMYEHSETMYRQLEDRVFAEMEESPHCYDVYTTAVLRRNIDPVHSFLRPMRTEDLTEKQYDMERIAETALSMKPFPLMKVFFSCDYRKLKQLLTGSPVFHGAIITNEGSLEATFTIRQDTSYLEQVEKLYQDFINNNVPWKTINHPYIFRFAEVILQKCERQPDKDESIKEIKVDFGDFGQYVHYDVLPLWNVETLQLKANGFPMPCQDKINFEHTINLDGTGVEDGYLTVFQDLIRYSRRTRTALNITASAASKETWSVVRIIRPTQGENEKQDYSLVSNAKRQEFTDILSQRSLRVIRTEAEIRRLIASFVAAKNLQLSRIEIVSRKAKEADIGESYEMNFFITDEIRRSDYQSKLMLYFTTTDAENFLNCDLMSFVVSEVQWHYPDYKCEGVLL</sequence>
<reference evidence="1 2" key="1">
    <citation type="submission" date="2016-10" db="EMBL/GenBank/DDBJ databases">
        <authorList>
            <person name="de Groot N.N."/>
        </authorList>
    </citation>
    <scope>NUCLEOTIDE SEQUENCE [LARGE SCALE GENOMIC DNA]</scope>
    <source>
        <strain evidence="1 2">DSM 2179</strain>
    </source>
</reference>
<proteinExistence type="predicted"/>
<gene>
    <name evidence="1" type="ORF">SAMN05660742_12242</name>
</gene>
<organism evidence="1 2">
    <name type="scientific">Propionispira arboris</name>
    <dbReference type="NCBI Taxonomy" id="84035"/>
    <lineage>
        <taxon>Bacteria</taxon>
        <taxon>Bacillati</taxon>
        <taxon>Bacillota</taxon>
        <taxon>Negativicutes</taxon>
        <taxon>Selenomonadales</taxon>
        <taxon>Selenomonadaceae</taxon>
        <taxon>Propionispira</taxon>
    </lineage>
</organism>
<keyword evidence="2" id="KW-1185">Reference proteome</keyword>
<evidence type="ECO:0000313" key="1">
    <source>
        <dbReference type="EMBL" id="SEJ89426.1"/>
    </source>
</evidence>
<dbReference type="AlphaFoldDB" id="A0A1H7CIX1"/>
<dbReference type="EMBL" id="FNZK01000022">
    <property type="protein sequence ID" value="SEJ89426.1"/>
    <property type="molecule type" value="Genomic_DNA"/>
</dbReference>
<dbReference type="Proteomes" id="UP000199662">
    <property type="component" value="Unassembled WGS sequence"/>
</dbReference>
<evidence type="ECO:0000313" key="2">
    <source>
        <dbReference type="Proteomes" id="UP000199662"/>
    </source>
</evidence>
<name>A0A1H7CIX1_9FIRM</name>